<proteinExistence type="predicted"/>
<gene>
    <name evidence="3" type="ORF">SteCoe_11073</name>
</gene>
<keyword evidence="4" id="KW-1185">Reference proteome</keyword>
<feature type="compositionally biased region" description="Basic and acidic residues" evidence="2">
    <location>
        <begin position="89"/>
        <end position="101"/>
    </location>
</feature>
<dbReference type="Gene3D" id="2.20.110.10">
    <property type="entry name" value="Histone H3 K4-specific methyltransferase SET7/9 N-terminal domain"/>
    <property type="match status" value="2"/>
</dbReference>
<evidence type="ECO:0000256" key="2">
    <source>
        <dbReference type="SAM" id="MobiDB-lite"/>
    </source>
</evidence>
<comment type="caution">
    <text evidence="3">The sequence shown here is derived from an EMBL/GenBank/DDBJ whole genome shotgun (WGS) entry which is preliminary data.</text>
</comment>
<name>A0A1R2CDZ7_9CILI</name>
<evidence type="ECO:0000256" key="1">
    <source>
        <dbReference type="ARBA" id="ARBA00022737"/>
    </source>
</evidence>
<accession>A0A1R2CDZ7</accession>
<dbReference type="SUPFAM" id="SSF82185">
    <property type="entry name" value="Histone H3 K4-specific methyltransferase SET7/9 N-terminal domain"/>
    <property type="match status" value="1"/>
</dbReference>
<evidence type="ECO:0000313" key="4">
    <source>
        <dbReference type="Proteomes" id="UP000187209"/>
    </source>
</evidence>
<dbReference type="InterPro" id="IPR003409">
    <property type="entry name" value="MORN"/>
</dbReference>
<dbReference type="PANTHER" id="PTHR23084">
    <property type="entry name" value="PHOSPHATIDYLINOSITOL-4-PHOSPHATE 5-KINASE RELATED"/>
    <property type="match status" value="1"/>
</dbReference>
<evidence type="ECO:0000313" key="3">
    <source>
        <dbReference type="EMBL" id="OMJ87231.1"/>
    </source>
</evidence>
<evidence type="ECO:0008006" key="5">
    <source>
        <dbReference type="Google" id="ProtNLM"/>
    </source>
</evidence>
<dbReference type="SMART" id="SM00698">
    <property type="entry name" value="MORN"/>
    <property type="match status" value="5"/>
</dbReference>
<sequence>MGNSQGQQKPSSFSKLSQISQKTLNFSGPKSAARTSLFSCICTKIDDNPRINSIILNPLHQLQLTSLARGYLTRKPKTKIPKAYHSNFSKKDSNNHSEMAKLSRISTENTLSQDLKINCQITKNKPSNYFVHETTEKSDKANPCNEIYSSKTMKSDITEWAKQSFQNPLKSYCEFKNNKKELGIDFETYEEDCDDLDVSTEKTGTLGIKMLNGSFYFGELKDKKPHGIGIERWDNGKIYEGTYYEGKYSGQGVLIWPDKSIYKGGFIKNNMQGYGVFKWSNGNCYEGMWKESKMHGEGKFTWSNGNKFIGEYEDGQKHGNGVFFWTDGRQIKGIWRFDKIKVCI</sequence>
<protein>
    <recommendedName>
        <fullName evidence="5">MORN repeat protein</fullName>
    </recommendedName>
</protein>
<feature type="region of interest" description="Disordered" evidence="2">
    <location>
        <begin position="85"/>
        <end position="105"/>
    </location>
</feature>
<reference evidence="3 4" key="1">
    <citation type="submission" date="2016-11" db="EMBL/GenBank/DDBJ databases">
        <title>The macronuclear genome of Stentor coeruleus: a giant cell with tiny introns.</title>
        <authorList>
            <person name="Slabodnick M."/>
            <person name="Ruby J.G."/>
            <person name="Reiff S.B."/>
            <person name="Swart E.C."/>
            <person name="Gosai S."/>
            <person name="Prabakaran S."/>
            <person name="Witkowska E."/>
            <person name="Larue G.E."/>
            <person name="Fisher S."/>
            <person name="Freeman R.M."/>
            <person name="Gunawardena J."/>
            <person name="Chu W."/>
            <person name="Stover N.A."/>
            <person name="Gregory B.D."/>
            <person name="Nowacki M."/>
            <person name="Derisi J."/>
            <person name="Roy S.W."/>
            <person name="Marshall W.F."/>
            <person name="Sood P."/>
        </authorList>
    </citation>
    <scope>NUCLEOTIDE SEQUENCE [LARGE SCALE GENOMIC DNA]</scope>
    <source>
        <strain evidence="3">WM001</strain>
    </source>
</reference>
<dbReference type="PANTHER" id="PTHR23084:SF179">
    <property type="entry name" value="OS10G0565000 PROTEIN"/>
    <property type="match status" value="1"/>
</dbReference>
<organism evidence="3 4">
    <name type="scientific">Stentor coeruleus</name>
    <dbReference type="NCBI Taxonomy" id="5963"/>
    <lineage>
        <taxon>Eukaryota</taxon>
        <taxon>Sar</taxon>
        <taxon>Alveolata</taxon>
        <taxon>Ciliophora</taxon>
        <taxon>Postciliodesmatophora</taxon>
        <taxon>Heterotrichea</taxon>
        <taxon>Heterotrichida</taxon>
        <taxon>Stentoridae</taxon>
        <taxon>Stentor</taxon>
    </lineage>
</organism>
<dbReference type="EMBL" id="MPUH01000182">
    <property type="protein sequence ID" value="OMJ87231.1"/>
    <property type="molecule type" value="Genomic_DNA"/>
</dbReference>
<dbReference type="OrthoDB" id="300500at2759"/>
<dbReference type="Pfam" id="PF02493">
    <property type="entry name" value="MORN"/>
    <property type="match status" value="5"/>
</dbReference>
<keyword evidence="1" id="KW-0677">Repeat</keyword>
<dbReference type="Proteomes" id="UP000187209">
    <property type="component" value="Unassembled WGS sequence"/>
</dbReference>
<dbReference type="AlphaFoldDB" id="A0A1R2CDZ7"/>